<dbReference type="Proteomes" id="UP001183414">
    <property type="component" value="Unassembled WGS sequence"/>
</dbReference>
<evidence type="ECO:0000313" key="2">
    <source>
        <dbReference type="Proteomes" id="UP001183414"/>
    </source>
</evidence>
<gene>
    <name evidence="1" type="ORF">RM572_08270</name>
</gene>
<proteinExistence type="predicted"/>
<name>A0ABU2NT10_9ACTN</name>
<protein>
    <submittedName>
        <fullName evidence="1">Uncharacterized protein</fullName>
    </submittedName>
</protein>
<accession>A0ABU2NT10</accession>
<dbReference type="RefSeq" id="WP_311672602.1">
    <property type="nucleotide sequence ID" value="NZ_JAVREQ010000005.1"/>
</dbReference>
<comment type="caution">
    <text evidence="1">The sequence shown here is derived from an EMBL/GenBank/DDBJ whole genome shotgun (WGS) entry which is preliminary data.</text>
</comment>
<keyword evidence="2" id="KW-1185">Reference proteome</keyword>
<dbReference type="EMBL" id="JAVREQ010000005">
    <property type="protein sequence ID" value="MDT0378768.1"/>
    <property type="molecule type" value="Genomic_DNA"/>
</dbReference>
<reference evidence="2" key="1">
    <citation type="submission" date="2023-07" db="EMBL/GenBank/DDBJ databases">
        <title>30 novel species of actinomycetes from the DSMZ collection.</title>
        <authorList>
            <person name="Nouioui I."/>
        </authorList>
    </citation>
    <scope>NUCLEOTIDE SEQUENCE [LARGE SCALE GENOMIC DNA]</scope>
    <source>
        <strain evidence="2">DSM 42041</strain>
    </source>
</reference>
<sequence length="109" mass="11992">MRSLVAASSSGFQHRIWEERHLGQEGRVAAWDLSAQRLATARFHILSRDERLLTSPDRMNKAGRRLGSRWRRGSVDDAELSGLWDEHATAVEAFVAASGAVVGRGSAHA</sequence>
<evidence type="ECO:0000313" key="1">
    <source>
        <dbReference type="EMBL" id="MDT0378768.1"/>
    </source>
</evidence>
<organism evidence="1 2">
    <name type="scientific">Streptomyces hazeniae</name>
    <dbReference type="NCBI Taxonomy" id="3075538"/>
    <lineage>
        <taxon>Bacteria</taxon>
        <taxon>Bacillati</taxon>
        <taxon>Actinomycetota</taxon>
        <taxon>Actinomycetes</taxon>
        <taxon>Kitasatosporales</taxon>
        <taxon>Streptomycetaceae</taxon>
        <taxon>Streptomyces</taxon>
    </lineage>
</organism>